<dbReference type="InterPro" id="IPR018016">
    <property type="entry name" value="Nucleoside_phosphorylase_CS"/>
</dbReference>
<keyword evidence="5" id="KW-1015">Disulfide bond</keyword>
<dbReference type="Gene3D" id="3.40.50.1580">
    <property type="entry name" value="Nucleoside phosphorylase domain"/>
    <property type="match status" value="1"/>
</dbReference>
<evidence type="ECO:0000313" key="9">
    <source>
        <dbReference type="Proteomes" id="UP001318040"/>
    </source>
</evidence>
<dbReference type="RefSeq" id="XP_032817551.1">
    <property type="nucleotide sequence ID" value="XM_032961660.1"/>
</dbReference>
<dbReference type="GO" id="GO:0005829">
    <property type="term" value="C:cytosol"/>
    <property type="evidence" value="ECO:0007669"/>
    <property type="project" value="TreeGrafter"/>
</dbReference>
<name>A0AAJ7X176_PETMA</name>
<evidence type="ECO:0000256" key="4">
    <source>
        <dbReference type="PIRSR" id="PIRSR610059-50"/>
    </source>
</evidence>
<keyword evidence="3 6" id="KW-0808">Transferase</keyword>
<accession>A0AAJ7X176</accession>
<dbReference type="Pfam" id="PF01048">
    <property type="entry name" value="PNP_UDP_1"/>
    <property type="match status" value="1"/>
</dbReference>
<proteinExistence type="inferred from homology"/>
<dbReference type="PANTHER" id="PTHR43691:SF11">
    <property type="entry name" value="FI09636P-RELATED"/>
    <property type="match status" value="1"/>
</dbReference>
<comment type="catalytic activity">
    <reaction evidence="6">
        <text>uridine + phosphate = alpha-D-ribose 1-phosphate + uracil</text>
        <dbReference type="Rhea" id="RHEA:24388"/>
        <dbReference type="ChEBI" id="CHEBI:16704"/>
        <dbReference type="ChEBI" id="CHEBI:17568"/>
        <dbReference type="ChEBI" id="CHEBI:43474"/>
        <dbReference type="ChEBI" id="CHEBI:57720"/>
        <dbReference type="EC" id="2.4.2.3"/>
    </reaction>
</comment>
<dbReference type="EC" id="2.4.2.3" evidence="6"/>
<feature type="binding site" evidence="4">
    <location>
        <position position="87"/>
    </location>
    <ligand>
        <name>phosphate</name>
        <dbReference type="ChEBI" id="CHEBI:43474"/>
    </ligand>
</feature>
<dbReference type="KEGG" id="pmrn:116946599"/>
<reference evidence="10" key="1">
    <citation type="submission" date="2025-08" db="UniProtKB">
        <authorList>
            <consortium name="RefSeq"/>
        </authorList>
    </citation>
    <scope>IDENTIFICATION</scope>
    <source>
        <tissue evidence="10">Sperm</tissue>
    </source>
</reference>
<dbReference type="AlphaFoldDB" id="A0AAJ7X176"/>
<sequence>MSAPGLTGDGLVKVINPHLASLQDDVLYHLGLATKSHDLPAMFGDVKFVCVGGSAWRMLAFARYIAKELELPDQGDGPTNLCEATDRYCMYKVGPVLSVSHGMGVPSIGIMLHELIKLLFHAKSRNVRIFRIGTSGGIGLEPGSVVVSRTAVDEQFRPEFRQVVLGEVVTRDSELDTELAHELLQCAEDFADEFPTIVGDTMCTNDFYEGQGRLDGALCCYTSAQKLEYLKRAYSAGVRNIEMESSIFAAMCKLCGIRAAVVCVTLLNRLEGDQISSPHAVLSDYQERPQRLVSRYIRKQLSSASGRAHGLPGPRLQMQQRGHGSESPL</sequence>
<dbReference type="InterPro" id="IPR035994">
    <property type="entry name" value="Nucleoside_phosphorylase_sf"/>
</dbReference>
<evidence type="ECO:0000256" key="3">
    <source>
        <dbReference type="ARBA" id="ARBA00022679"/>
    </source>
</evidence>
<feature type="binding site" evidence="4">
    <location>
        <position position="213"/>
    </location>
    <ligand>
        <name>substrate</name>
    </ligand>
</feature>
<evidence type="ECO:0000256" key="5">
    <source>
        <dbReference type="PIRSR" id="PIRSR610059-51"/>
    </source>
</evidence>
<dbReference type="GeneID" id="116946599"/>
<feature type="region of interest" description="Disordered" evidence="7">
    <location>
        <begin position="303"/>
        <end position="329"/>
    </location>
</feature>
<keyword evidence="9" id="KW-1185">Reference proteome</keyword>
<feature type="compositionally biased region" description="Polar residues" evidence="7">
    <location>
        <begin position="317"/>
        <end position="329"/>
    </location>
</feature>
<protein>
    <recommendedName>
        <fullName evidence="6">Uridine phosphorylase</fullName>
        <ecNumber evidence="6">2.4.2.3</ecNumber>
    </recommendedName>
</protein>
<organism evidence="9 10">
    <name type="scientific">Petromyzon marinus</name>
    <name type="common">Sea lamprey</name>
    <dbReference type="NCBI Taxonomy" id="7757"/>
    <lineage>
        <taxon>Eukaryota</taxon>
        <taxon>Metazoa</taxon>
        <taxon>Chordata</taxon>
        <taxon>Craniata</taxon>
        <taxon>Vertebrata</taxon>
        <taxon>Cyclostomata</taxon>
        <taxon>Hyperoartia</taxon>
        <taxon>Petromyzontiformes</taxon>
        <taxon>Petromyzontidae</taxon>
        <taxon>Petromyzon</taxon>
    </lineage>
</organism>
<dbReference type="GO" id="GO:0009166">
    <property type="term" value="P:nucleotide catabolic process"/>
    <property type="evidence" value="ECO:0007669"/>
    <property type="project" value="InterPro"/>
</dbReference>
<evidence type="ECO:0000313" key="10">
    <source>
        <dbReference type="RefSeq" id="XP_032817551.1"/>
    </source>
</evidence>
<dbReference type="PROSITE" id="PS01232">
    <property type="entry name" value="PNP_UDP_1"/>
    <property type="match status" value="1"/>
</dbReference>
<dbReference type="InterPro" id="IPR000845">
    <property type="entry name" value="Nucleoside_phosphorylase_d"/>
</dbReference>
<feature type="disulfide bond" description="Redox-active" evidence="5">
    <location>
        <begin position="82"/>
        <end position="89"/>
    </location>
</feature>
<comment type="function">
    <text evidence="6">Catalyzes the reversible phosphorylytic cleavage of uridine to uracil and ribose-1-phosphate which can then be utilized as carbon and energy sources or in the rescue of pyrimidine bases for nucleotide synthesis. Shows broad substrate specificity and can also accept deoxyuridine and other analogous compounds.</text>
</comment>
<keyword evidence="2 6" id="KW-0328">Glycosyltransferase</keyword>
<dbReference type="GO" id="GO:0004850">
    <property type="term" value="F:uridine phosphorylase activity"/>
    <property type="evidence" value="ECO:0007669"/>
    <property type="project" value="UniProtKB-EC"/>
</dbReference>
<evidence type="ECO:0000256" key="2">
    <source>
        <dbReference type="ARBA" id="ARBA00022676"/>
    </source>
</evidence>
<dbReference type="NCBIfam" id="TIGR01719">
    <property type="entry name" value="euk_UDPppase"/>
    <property type="match status" value="1"/>
</dbReference>
<evidence type="ECO:0000256" key="7">
    <source>
        <dbReference type="SAM" id="MobiDB-lite"/>
    </source>
</evidence>
<gene>
    <name evidence="10" type="primary">UPP1</name>
</gene>
<dbReference type="PANTHER" id="PTHR43691">
    <property type="entry name" value="URIDINE PHOSPHORYLASE"/>
    <property type="match status" value="1"/>
</dbReference>
<feature type="binding site" evidence="4">
    <location>
        <position position="211"/>
    </location>
    <ligand>
        <name>substrate</name>
    </ligand>
</feature>
<comment type="similarity">
    <text evidence="1 6">Belongs to the PNP/UDP phosphorylase family.</text>
</comment>
<dbReference type="CDD" id="cd17763">
    <property type="entry name" value="UP_hUPP-like"/>
    <property type="match status" value="1"/>
</dbReference>
<dbReference type="Proteomes" id="UP001318040">
    <property type="component" value="Chromosome 2"/>
</dbReference>
<evidence type="ECO:0000256" key="1">
    <source>
        <dbReference type="ARBA" id="ARBA00010456"/>
    </source>
</evidence>
<feature type="binding site" evidence="4">
    <location>
        <begin position="131"/>
        <end position="134"/>
    </location>
    <ligand>
        <name>phosphate</name>
        <dbReference type="ChEBI" id="CHEBI:43474"/>
    </ligand>
</feature>
<feature type="domain" description="Nucleoside phosphorylase" evidence="8">
    <location>
        <begin position="47"/>
        <end position="298"/>
    </location>
</feature>
<evidence type="ECO:0000256" key="6">
    <source>
        <dbReference type="RuleBase" id="RU361131"/>
    </source>
</evidence>
<dbReference type="InterPro" id="IPR010059">
    <property type="entry name" value="Uridine_phosphorylase_euk"/>
</dbReference>
<dbReference type="GO" id="GO:0006218">
    <property type="term" value="P:uridine catabolic process"/>
    <property type="evidence" value="ECO:0007669"/>
    <property type="project" value="TreeGrafter"/>
</dbReference>
<evidence type="ECO:0000259" key="8">
    <source>
        <dbReference type="Pfam" id="PF01048"/>
    </source>
</evidence>
<dbReference type="SUPFAM" id="SSF53167">
    <property type="entry name" value="Purine and uridine phosphorylases"/>
    <property type="match status" value="1"/>
</dbReference>
<comment type="pathway">
    <text evidence="6">Pyrimidine metabolism; UMP biosynthesis via salvage pathway; uracil from uridine (phosphorylase route): step 1/1.</text>
</comment>